<dbReference type="InterPro" id="IPR002401">
    <property type="entry name" value="Cyt_P450_E_grp-I"/>
</dbReference>
<dbReference type="PANTHER" id="PTHR47950">
    <property type="entry name" value="CYTOCHROME P450, FAMILY 76, SUBFAMILY C, POLYPEPTIDE 5-RELATED"/>
    <property type="match status" value="1"/>
</dbReference>
<sequence>MELATLLLVLSLITVSIYFHVQNSNSRRRKAGGKFPPGPYPFPIIGNIHQLGKSPHRTIAKLCKTYGPIMSLKLGTRSVVIVSSPELAKEVLLKHDQICSGRAIPVAAQAQDLYKQSMGFLPVDSNEWKKLRKIYKEQLFSTHRLDASQGLRREKVKQLCDYLEECCVSGRAVNIEEAAFTTTLNLMSSTLFSVDFGNYDDPNSSTQKLKEAVQGVSTSLTSPNLADYFPILRIIDPQGLKKRAEFCFGKLLAIFEDLINQRLESRQNGSPKKNDLLEALLDQREQYDISLKEIKYILFDATPYSGNWKFEFGIKSEEVDMKEKFGLSLRLRREKVKQLCDYLEECCVSGRAVNIEEAAFTTTLNLMSSTLFSVDFGNYDDPNSSTQKLKEAVQGVSTSLTSPNLADYFPILRIIDPQGLKKRAEFCFGKLLAIFEDLINQRLESRQNGSPKKNDLLEALLDQREQYDISLKEIKYILFGGSTQGCSIQAMKSKGSFSP</sequence>
<keyword evidence="3" id="KW-0349">Heme</keyword>
<evidence type="ECO:0000256" key="9">
    <source>
        <dbReference type="ARBA" id="ARBA00023033"/>
    </source>
</evidence>
<evidence type="ECO:0000256" key="5">
    <source>
        <dbReference type="ARBA" id="ARBA00022723"/>
    </source>
</evidence>
<feature type="signal peptide" evidence="11">
    <location>
        <begin position="1"/>
        <end position="18"/>
    </location>
</feature>
<dbReference type="InterPro" id="IPR036396">
    <property type="entry name" value="Cyt_P450_sf"/>
</dbReference>
<dbReference type="Proteomes" id="UP000826271">
    <property type="component" value="Unassembled WGS sequence"/>
</dbReference>
<keyword evidence="10" id="KW-0472">Membrane</keyword>
<dbReference type="GO" id="GO:0020037">
    <property type="term" value="F:heme binding"/>
    <property type="evidence" value="ECO:0007669"/>
    <property type="project" value="InterPro"/>
</dbReference>
<evidence type="ECO:0000256" key="8">
    <source>
        <dbReference type="ARBA" id="ARBA00023004"/>
    </source>
</evidence>
<evidence type="ECO:0000313" key="12">
    <source>
        <dbReference type="EMBL" id="KAG8368625.1"/>
    </source>
</evidence>
<reference evidence="12" key="1">
    <citation type="submission" date="2019-10" db="EMBL/GenBank/DDBJ databases">
        <authorList>
            <person name="Zhang R."/>
            <person name="Pan Y."/>
            <person name="Wang J."/>
            <person name="Ma R."/>
            <person name="Yu S."/>
        </authorList>
    </citation>
    <scope>NUCLEOTIDE SEQUENCE</scope>
    <source>
        <strain evidence="12">LA-IB0</strain>
        <tissue evidence="12">Leaf</tissue>
    </source>
</reference>
<keyword evidence="4" id="KW-0812">Transmembrane</keyword>
<keyword evidence="9" id="KW-0503">Monooxygenase</keyword>
<dbReference type="InterPro" id="IPR001128">
    <property type="entry name" value="Cyt_P450"/>
</dbReference>
<evidence type="ECO:0000256" key="7">
    <source>
        <dbReference type="ARBA" id="ARBA00023002"/>
    </source>
</evidence>
<comment type="caution">
    <text evidence="12">The sequence shown here is derived from an EMBL/GenBank/DDBJ whole genome shotgun (WGS) entry which is preliminary data.</text>
</comment>
<dbReference type="PRINTS" id="PR00463">
    <property type="entry name" value="EP450I"/>
</dbReference>
<keyword evidence="13" id="KW-1185">Reference proteome</keyword>
<protein>
    <recommendedName>
        <fullName evidence="14">Cytochrome P450</fullName>
    </recommendedName>
</protein>
<dbReference type="GO" id="GO:0005506">
    <property type="term" value="F:iron ion binding"/>
    <property type="evidence" value="ECO:0007669"/>
    <property type="project" value="InterPro"/>
</dbReference>
<organism evidence="12 13">
    <name type="scientific">Buddleja alternifolia</name>
    <dbReference type="NCBI Taxonomy" id="168488"/>
    <lineage>
        <taxon>Eukaryota</taxon>
        <taxon>Viridiplantae</taxon>
        <taxon>Streptophyta</taxon>
        <taxon>Embryophyta</taxon>
        <taxon>Tracheophyta</taxon>
        <taxon>Spermatophyta</taxon>
        <taxon>Magnoliopsida</taxon>
        <taxon>eudicotyledons</taxon>
        <taxon>Gunneridae</taxon>
        <taxon>Pentapetalae</taxon>
        <taxon>asterids</taxon>
        <taxon>lamiids</taxon>
        <taxon>Lamiales</taxon>
        <taxon>Scrophulariaceae</taxon>
        <taxon>Buddlejeae</taxon>
        <taxon>Buddleja</taxon>
    </lineage>
</organism>
<dbReference type="Gene3D" id="1.10.630.10">
    <property type="entry name" value="Cytochrome P450"/>
    <property type="match status" value="2"/>
</dbReference>
<evidence type="ECO:0000256" key="1">
    <source>
        <dbReference type="ARBA" id="ARBA00004167"/>
    </source>
</evidence>
<dbReference type="Pfam" id="PF00067">
    <property type="entry name" value="p450"/>
    <property type="match status" value="2"/>
</dbReference>
<dbReference type="EMBL" id="WHWC01000015">
    <property type="protein sequence ID" value="KAG8368625.1"/>
    <property type="molecule type" value="Genomic_DNA"/>
</dbReference>
<keyword evidence="5" id="KW-0479">Metal-binding</keyword>
<evidence type="ECO:0000256" key="2">
    <source>
        <dbReference type="ARBA" id="ARBA00010617"/>
    </source>
</evidence>
<evidence type="ECO:0000256" key="11">
    <source>
        <dbReference type="SAM" id="SignalP"/>
    </source>
</evidence>
<evidence type="ECO:0000256" key="10">
    <source>
        <dbReference type="ARBA" id="ARBA00023136"/>
    </source>
</evidence>
<evidence type="ECO:0008006" key="14">
    <source>
        <dbReference type="Google" id="ProtNLM"/>
    </source>
</evidence>
<evidence type="ECO:0000313" key="13">
    <source>
        <dbReference type="Proteomes" id="UP000826271"/>
    </source>
</evidence>
<comment type="similarity">
    <text evidence="2">Belongs to the cytochrome P450 family.</text>
</comment>
<dbReference type="GO" id="GO:0016705">
    <property type="term" value="F:oxidoreductase activity, acting on paired donors, with incorporation or reduction of molecular oxygen"/>
    <property type="evidence" value="ECO:0007669"/>
    <property type="project" value="InterPro"/>
</dbReference>
<feature type="chain" id="PRO_5043888171" description="Cytochrome P450" evidence="11">
    <location>
        <begin position="19"/>
        <end position="499"/>
    </location>
</feature>
<comment type="subcellular location">
    <subcellularLocation>
        <location evidence="1">Membrane</location>
        <topology evidence="1">Single-pass membrane protein</topology>
    </subcellularLocation>
</comment>
<keyword evidence="11" id="KW-0732">Signal</keyword>
<gene>
    <name evidence="12" type="ORF">BUALT_Bualt15G0065100</name>
</gene>
<keyword evidence="6" id="KW-1133">Transmembrane helix</keyword>
<dbReference type="GO" id="GO:0016020">
    <property type="term" value="C:membrane"/>
    <property type="evidence" value="ECO:0007669"/>
    <property type="project" value="UniProtKB-SubCell"/>
</dbReference>
<proteinExistence type="inferred from homology"/>
<dbReference type="GO" id="GO:0004497">
    <property type="term" value="F:monooxygenase activity"/>
    <property type="evidence" value="ECO:0007669"/>
    <property type="project" value="UniProtKB-KW"/>
</dbReference>
<dbReference type="AlphaFoldDB" id="A0AAV6WNR2"/>
<keyword evidence="8" id="KW-0408">Iron</keyword>
<dbReference type="PANTHER" id="PTHR47950:SF4">
    <property type="entry name" value="GERANIOL 8-HYDROXYLASE-LIKE"/>
    <property type="match status" value="1"/>
</dbReference>
<name>A0AAV6WNR2_9LAMI</name>
<dbReference type="SUPFAM" id="SSF48264">
    <property type="entry name" value="Cytochrome P450"/>
    <property type="match status" value="2"/>
</dbReference>
<evidence type="ECO:0000256" key="6">
    <source>
        <dbReference type="ARBA" id="ARBA00022989"/>
    </source>
</evidence>
<evidence type="ECO:0000256" key="4">
    <source>
        <dbReference type="ARBA" id="ARBA00022692"/>
    </source>
</evidence>
<accession>A0AAV6WNR2</accession>
<evidence type="ECO:0000256" key="3">
    <source>
        <dbReference type="ARBA" id="ARBA00022617"/>
    </source>
</evidence>
<keyword evidence="7" id="KW-0560">Oxidoreductase</keyword>